<evidence type="ECO:0000256" key="2">
    <source>
        <dbReference type="SAM" id="Phobius"/>
    </source>
</evidence>
<accession>A0ABT2J842</accession>
<dbReference type="EMBL" id="JAFFZE010000010">
    <property type="protein sequence ID" value="MCT2583938.1"/>
    <property type="molecule type" value="Genomic_DNA"/>
</dbReference>
<gene>
    <name evidence="3" type="ORF">JT362_12500</name>
</gene>
<dbReference type="Pfam" id="PF19950">
    <property type="entry name" value="DUF6412"/>
    <property type="match status" value="1"/>
</dbReference>
<keyword evidence="4" id="KW-1185">Reference proteome</keyword>
<feature type="transmembrane region" description="Helical" evidence="2">
    <location>
        <begin position="32"/>
        <end position="56"/>
    </location>
</feature>
<evidence type="ECO:0000313" key="3">
    <source>
        <dbReference type="EMBL" id="MCT2583938.1"/>
    </source>
</evidence>
<keyword evidence="2" id="KW-1133">Transmembrane helix</keyword>
<comment type="caution">
    <text evidence="3">The sequence shown here is derived from an EMBL/GenBank/DDBJ whole genome shotgun (WGS) entry which is preliminary data.</text>
</comment>
<evidence type="ECO:0000256" key="1">
    <source>
        <dbReference type="SAM" id="MobiDB-lite"/>
    </source>
</evidence>
<evidence type="ECO:0000313" key="4">
    <source>
        <dbReference type="Proteomes" id="UP001156441"/>
    </source>
</evidence>
<feature type="transmembrane region" description="Helical" evidence="2">
    <location>
        <begin position="6"/>
        <end position="25"/>
    </location>
</feature>
<reference evidence="3 4" key="1">
    <citation type="submission" date="2021-02" db="EMBL/GenBank/DDBJ databases">
        <title>Actinophytocola xerophila sp. nov., isolated from soil of cotton cropping field.</title>
        <authorList>
            <person name="Huang R."/>
            <person name="Chen X."/>
            <person name="Ge X."/>
            <person name="Liu W."/>
        </authorList>
    </citation>
    <scope>NUCLEOTIDE SEQUENCE [LARGE SCALE GENOMIC DNA]</scope>
    <source>
        <strain evidence="3 4">S1-96</strain>
    </source>
</reference>
<keyword evidence="2" id="KW-0812">Transmembrane</keyword>
<sequence length="105" mass="10821">MATETWLIRLRIVLAVALPGFLALLTQSGGPLGLAAAVSALTAGLAVAVVAAALFVRLAPPATPVLVRTVRMREAAWAAAFLRLRDPDAPGRTRPRAPGSRSTAA</sequence>
<feature type="region of interest" description="Disordered" evidence="1">
    <location>
        <begin position="86"/>
        <end position="105"/>
    </location>
</feature>
<proteinExistence type="predicted"/>
<organism evidence="3 4">
    <name type="scientific">Actinophytocola gossypii</name>
    <dbReference type="NCBI Taxonomy" id="2812003"/>
    <lineage>
        <taxon>Bacteria</taxon>
        <taxon>Bacillati</taxon>
        <taxon>Actinomycetota</taxon>
        <taxon>Actinomycetes</taxon>
        <taxon>Pseudonocardiales</taxon>
        <taxon>Pseudonocardiaceae</taxon>
    </lineage>
</organism>
<keyword evidence="2" id="KW-0472">Membrane</keyword>
<dbReference type="Proteomes" id="UP001156441">
    <property type="component" value="Unassembled WGS sequence"/>
</dbReference>
<dbReference type="InterPro" id="IPR045635">
    <property type="entry name" value="DUF6412"/>
</dbReference>
<protein>
    <submittedName>
        <fullName evidence="3">Uncharacterized protein</fullName>
    </submittedName>
</protein>
<name>A0ABT2J842_9PSEU</name>
<dbReference type="RefSeq" id="WP_260191315.1">
    <property type="nucleotide sequence ID" value="NZ_JAFFZE010000010.1"/>
</dbReference>